<dbReference type="InterPro" id="IPR029058">
    <property type="entry name" value="AB_hydrolase_fold"/>
</dbReference>
<name>D4DUU1_NEIEG</name>
<dbReference type="AlphaFoldDB" id="D4DUU1"/>
<protein>
    <submittedName>
        <fullName evidence="1">Uncharacterized protein</fullName>
    </submittedName>
</protein>
<evidence type="ECO:0000313" key="2">
    <source>
        <dbReference type="Proteomes" id="UP000005536"/>
    </source>
</evidence>
<proteinExistence type="predicted"/>
<gene>
    <name evidence="1" type="ORF">NEIELOOT_02774</name>
</gene>
<comment type="caution">
    <text evidence="1">The sequence shown here is derived from an EMBL/GenBank/DDBJ whole genome shotgun (WGS) entry which is preliminary data.</text>
</comment>
<dbReference type="EMBL" id="ADBF01000254">
    <property type="protein sequence ID" value="EFE48417.1"/>
    <property type="molecule type" value="Genomic_DNA"/>
</dbReference>
<organism evidence="1 2">
    <name type="scientific">Neisseria elongata subsp. glycolytica ATCC 29315</name>
    <dbReference type="NCBI Taxonomy" id="546263"/>
    <lineage>
        <taxon>Bacteria</taxon>
        <taxon>Pseudomonadati</taxon>
        <taxon>Pseudomonadota</taxon>
        <taxon>Betaproteobacteria</taxon>
        <taxon>Neisseriales</taxon>
        <taxon>Neisseriaceae</taxon>
        <taxon>Neisseria</taxon>
    </lineage>
</organism>
<reference evidence="1 2" key="1">
    <citation type="submission" date="2010-02" db="EMBL/GenBank/DDBJ databases">
        <authorList>
            <person name="Weinstock G."/>
            <person name="Sodergren E."/>
            <person name="Clifton S."/>
            <person name="Fulton L."/>
            <person name="Fulton B."/>
            <person name="Courtney L."/>
            <person name="Fronick C."/>
            <person name="Harrison M."/>
            <person name="Strong C."/>
            <person name="Farmer C."/>
            <person name="Delahaunty K."/>
            <person name="Markovic C."/>
            <person name="Hall O."/>
            <person name="Minx P."/>
            <person name="Tomlinson C."/>
            <person name="Mitreva M."/>
            <person name="Nelson J."/>
            <person name="Hou S."/>
            <person name="Wollam A."/>
            <person name="Pepin K.H."/>
            <person name="Johnson M."/>
            <person name="Bhonagiri V."/>
            <person name="Zhang X."/>
            <person name="Suruliraj S."/>
            <person name="Warren W."/>
            <person name="Chinwalla A."/>
            <person name="Mardis E.R."/>
            <person name="Wilson R.K."/>
        </authorList>
    </citation>
    <scope>NUCLEOTIDE SEQUENCE [LARGE SCALE GENOMIC DNA]</scope>
    <source>
        <strain evidence="1 2">ATCC 29315</strain>
    </source>
</reference>
<dbReference type="Gene3D" id="3.40.50.1820">
    <property type="entry name" value="alpha/beta hydrolase"/>
    <property type="match status" value="1"/>
</dbReference>
<accession>D4DUU1</accession>
<evidence type="ECO:0000313" key="1">
    <source>
        <dbReference type="EMBL" id="EFE48417.1"/>
    </source>
</evidence>
<dbReference type="Proteomes" id="UP000005536">
    <property type="component" value="Unassembled WGS sequence"/>
</dbReference>
<sequence length="51" mass="5919">MVADTEKIRHIPAIIVQGCYDLCTPMQSAWERSQAFPKAKLRNRPSRPFLF</sequence>